<protein>
    <recommendedName>
        <fullName evidence="3">Synaptic plasticity regulator PANTS</fullName>
    </recommendedName>
    <alternativeName>
        <fullName evidence="4">Plasticity-associated neural transcript short</fullName>
    </alternativeName>
</protein>
<dbReference type="PANTHER" id="PTHR28052">
    <property type="entry name" value="UPF0545 PROTEIN C22ORF39"/>
    <property type="match status" value="1"/>
</dbReference>
<dbReference type="Pfam" id="PF11326">
    <property type="entry name" value="PANTS-like"/>
    <property type="match status" value="1"/>
</dbReference>
<feature type="region of interest" description="Disordered" evidence="5">
    <location>
        <begin position="1"/>
        <end position="28"/>
    </location>
</feature>
<evidence type="ECO:0000256" key="1">
    <source>
        <dbReference type="ARBA" id="ARBA00006412"/>
    </source>
</evidence>
<name>A0A834XMM8_APHGI</name>
<evidence type="ECO:0000256" key="3">
    <source>
        <dbReference type="ARBA" id="ARBA00044072"/>
    </source>
</evidence>
<dbReference type="AlphaFoldDB" id="A0A834XMM8"/>
<dbReference type="Proteomes" id="UP000639338">
    <property type="component" value="Unassembled WGS sequence"/>
</dbReference>
<sequence>MVSDDKKKVEESVDQNNVEKNDDKTDNLKNRDSEWMLRACRVYKEEYDDCTSFRGRFQQNFVYGEKLDCSQWKTDYDNCKKWKKTDDDDAYTELVASEKKRRLERLRPHYQNNVWEKREEPPKDWNAPLPDYLVQRNNNTFLALKQADIENNRETSDMLIPGCVIL</sequence>
<evidence type="ECO:0000256" key="4">
    <source>
        <dbReference type="ARBA" id="ARBA00044235"/>
    </source>
</evidence>
<comment type="subcellular location">
    <subcellularLocation>
        <location evidence="2">Synaptic cleft</location>
    </subcellularLocation>
</comment>
<evidence type="ECO:0000313" key="6">
    <source>
        <dbReference type="EMBL" id="KAF7988776.1"/>
    </source>
</evidence>
<evidence type="ECO:0000256" key="5">
    <source>
        <dbReference type="SAM" id="MobiDB-lite"/>
    </source>
</evidence>
<accession>A0A834XMM8</accession>
<gene>
    <name evidence="6" type="ORF">HCN44_007086</name>
</gene>
<proteinExistence type="inferred from homology"/>
<evidence type="ECO:0000256" key="2">
    <source>
        <dbReference type="ARBA" id="ARBA00043942"/>
    </source>
</evidence>
<evidence type="ECO:0000313" key="7">
    <source>
        <dbReference type="Proteomes" id="UP000639338"/>
    </source>
</evidence>
<dbReference type="OrthoDB" id="5946508at2759"/>
<keyword evidence="7" id="KW-1185">Reference proteome</keyword>
<dbReference type="GO" id="GO:0043083">
    <property type="term" value="C:synaptic cleft"/>
    <property type="evidence" value="ECO:0007669"/>
    <property type="project" value="UniProtKB-SubCell"/>
</dbReference>
<reference evidence="6 7" key="1">
    <citation type="submission" date="2020-08" db="EMBL/GenBank/DDBJ databases">
        <title>Aphidius gifuensis genome sequencing and assembly.</title>
        <authorList>
            <person name="Du Z."/>
        </authorList>
    </citation>
    <scope>NUCLEOTIDE SEQUENCE [LARGE SCALE GENOMIC DNA]</scope>
    <source>
        <strain evidence="6">YNYX2018</strain>
        <tissue evidence="6">Adults</tissue>
    </source>
</reference>
<comment type="caution">
    <text evidence="6">The sequence shown here is derived from an EMBL/GenBank/DDBJ whole genome shotgun (WGS) entry which is preliminary data.</text>
</comment>
<comment type="similarity">
    <text evidence="1">Belongs to the UPF0545 family.</text>
</comment>
<dbReference type="InterPro" id="IPR021475">
    <property type="entry name" value="Pants/Emi1-like"/>
</dbReference>
<dbReference type="EMBL" id="JACMRX010000005">
    <property type="protein sequence ID" value="KAF7988776.1"/>
    <property type="molecule type" value="Genomic_DNA"/>
</dbReference>
<organism evidence="6 7">
    <name type="scientific">Aphidius gifuensis</name>
    <name type="common">Parasitoid wasp</name>
    <dbReference type="NCBI Taxonomy" id="684658"/>
    <lineage>
        <taxon>Eukaryota</taxon>
        <taxon>Metazoa</taxon>
        <taxon>Ecdysozoa</taxon>
        <taxon>Arthropoda</taxon>
        <taxon>Hexapoda</taxon>
        <taxon>Insecta</taxon>
        <taxon>Pterygota</taxon>
        <taxon>Neoptera</taxon>
        <taxon>Endopterygota</taxon>
        <taxon>Hymenoptera</taxon>
        <taxon>Apocrita</taxon>
        <taxon>Ichneumonoidea</taxon>
        <taxon>Braconidae</taxon>
        <taxon>Aphidiinae</taxon>
        <taxon>Aphidius</taxon>
    </lineage>
</organism>
<dbReference type="PANTHER" id="PTHR28052:SF1">
    <property type="entry name" value="UPF0545 PROTEIN C22ORF39"/>
    <property type="match status" value="1"/>
</dbReference>